<evidence type="ECO:0000259" key="8">
    <source>
        <dbReference type="Pfam" id="PF23097"/>
    </source>
</evidence>
<feature type="region of interest" description="Disordered" evidence="6">
    <location>
        <begin position="563"/>
        <end position="632"/>
    </location>
</feature>
<evidence type="ECO:0000313" key="10">
    <source>
        <dbReference type="EMBL" id="PXF45618.1"/>
    </source>
</evidence>
<feature type="domain" description="Nucleolar protein 10-like second" evidence="8">
    <location>
        <begin position="399"/>
        <end position="446"/>
    </location>
</feature>
<dbReference type="GO" id="GO:0030686">
    <property type="term" value="C:90S preribosome"/>
    <property type="evidence" value="ECO:0007669"/>
    <property type="project" value="TreeGrafter"/>
</dbReference>
<feature type="domain" description="NUC153" evidence="7">
    <location>
        <begin position="510"/>
        <end position="536"/>
    </location>
</feature>
<feature type="compositionally biased region" description="Polar residues" evidence="6">
    <location>
        <begin position="606"/>
        <end position="615"/>
    </location>
</feature>
<sequence length="699" mass="78351">MVRRAPGAYDAKVYDVSGRRAVSLQANLSIGARATAAQKRARRKLELQDTNTDLIQDFAFPTVSQRIKVSPDGQYVFASGTYPPQIHVYDTEDLSLKFKRHVNTDIVDFQILESDWRKFALLTADRYVDLHSPFGSHYKTRVPRFGRDLMLHKGTCDLFVCGDGADVWRLNLEQGRFLAPITTVSGETGGNNVCGISPVNSLLAFGGETAILDVWDPRAIGNTQKPAGTLDVSAALREHEPYANGDMQITSLRFDESDGVTLAVGCSTGYTLLFDLRSPRAMLARDQGNGLPVHSIRLHDDAKHCLTADARSVKVWNRRDGMNMVAIEPDADVNHLCVIGSSGVLCTAVETQRVKTYYIPALGTAPKWCAFLDTFTEELEDGKRITDSDALDGADVEEVYENYKFVAHDELEGLGLGHLIGTELLKPYMHGYFVHQKLHRRAVEVSEPFAYERYRKEKAREKVEAERENRIGKSKARRPKKVDVNQKVVESLWSERNGAKAERRISVLEDDRFKAMFTNKDYAVDEDAERFQFLNPAAAARRDSVSKQDDDSDSDEEYLQQFELVDDGHGNEKNAKNGRALTFDDDESDVDDDDDDGVADEDEGVTNDTNANGIRSTKRKRSDSGPKMYEIGTVGEVTGRKAVAELRGVNRGVTKKIREEISLGTRISRLREKEKQNEEKSERRGSRGGRTHRSRKSKR</sequence>
<dbReference type="STRING" id="448386.A0A2V3IU06"/>
<dbReference type="PANTHER" id="PTHR14927">
    <property type="entry name" value="NUCLEOLAR PROTEIN 10"/>
    <property type="match status" value="1"/>
</dbReference>
<evidence type="ECO:0000256" key="3">
    <source>
        <dbReference type="ARBA" id="ARBA00022574"/>
    </source>
</evidence>
<name>A0A2V3IU06_9FLOR</name>
<evidence type="ECO:0000313" key="11">
    <source>
        <dbReference type="Proteomes" id="UP000247409"/>
    </source>
</evidence>
<dbReference type="InterPro" id="IPR056551">
    <property type="entry name" value="Beta-prop_NOL10_N"/>
</dbReference>
<comment type="caution">
    <text evidence="10">The sequence shown here is derived from an EMBL/GenBank/DDBJ whole genome shotgun (WGS) entry which is preliminary data.</text>
</comment>
<feature type="region of interest" description="Disordered" evidence="6">
    <location>
        <begin position="668"/>
        <end position="699"/>
    </location>
</feature>
<evidence type="ECO:0000256" key="6">
    <source>
        <dbReference type="SAM" id="MobiDB-lite"/>
    </source>
</evidence>
<dbReference type="GO" id="GO:0000462">
    <property type="term" value="P:maturation of SSU-rRNA from tricistronic rRNA transcript (SSU-rRNA, 5.8S rRNA, LSU-rRNA)"/>
    <property type="evidence" value="ECO:0007669"/>
    <property type="project" value="TreeGrafter"/>
</dbReference>
<dbReference type="InterPro" id="IPR012580">
    <property type="entry name" value="NUC153"/>
</dbReference>
<organism evidence="10 11">
    <name type="scientific">Gracilariopsis chorda</name>
    <dbReference type="NCBI Taxonomy" id="448386"/>
    <lineage>
        <taxon>Eukaryota</taxon>
        <taxon>Rhodophyta</taxon>
        <taxon>Florideophyceae</taxon>
        <taxon>Rhodymeniophycidae</taxon>
        <taxon>Gracilariales</taxon>
        <taxon>Gracilariaceae</taxon>
        <taxon>Gracilariopsis</taxon>
    </lineage>
</organism>
<reference evidence="10 11" key="1">
    <citation type="journal article" date="2018" name="Mol. Biol. Evol.">
        <title>Analysis of the draft genome of the red seaweed Gracilariopsis chorda provides insights into genome size evolution in Rhodophyta.</title>
        <authorList>
            <person name="Lee J."/>
            <person name="Yang E.C."/>
            <person name="Graf L."/>
            <person name="Yang J.H."/>
            <person name="Qiu H."/>
            <person name="Zel Zion U."/>
            <person name="Chan C.X."/>
            <person name="Stephens T.G."/>
            <person name="Weber A.P.M."/>
            <person name="Boo G.H."/>
            <person name="Boo S.M."/>
            <person name="Kim K.M."/>
            <person name="Shin Y."/>
            <person name="Jung M."/>
            <person name="Lee S.J."/>
            <person name="Yim H.S."/>
            <person name="Lee J.H."/>
            <person name="Bhattacharya D."/>
            <person name="Yoon H.S."/>
        </authorList>
    </citation>
    <scope>NUCLEOTIDE SEQUENCE [LARGE SCALE GENOMIC DNA]</scope>
    <source>
        <strain evidence="10 11">SKKU-2015</strain>
        <tissue evidence="10">Whole body</tissue>
    </source>
</reference>
<keyword evidence="4" id="KW-0677">Repeat</keyword>
<accession>A0A2V3IU06</accession>
<evidence type="ECO:0000256" key="4">
    <source>
        <dbReference type="ARBA" id="ARBA00022737"/>
    </source>
</evidence>
<feature type="compositionally biased region" description="Basic and acidic residues" evidence="6">
    <location>
        <begin position="669"/>
        <end position="685"/>
    </location>
</feature>
<dbReference type="InterPro" id="IPR036322">
    <property type="entry name" value="WD40_repeat_dom_sf"/>
</dbReference>
<evidence type="ECO:0000259" key="9">
    <source>
        <dbReference type="Pfam" id="PF23098"/>
    </source>
</evidence>
<dbReference type="EMBL" id="NBIV01000056">
    <property type="protein sequence ID" value="PXF45618.1"/>
    <property type="molecule type" value="Genomic_DNA"/>
</dbReference>
<keyword evidence="11" id="KW-1185">Reference proteome</keyword>
<dbReference type="InterPro" id="IPR040382">
    <property type="entry name" value="NOL10/Enp2"/>
</dbReference>
<dbReference type="PANTHER" id="PTHR14927:SF0">
    <property type="entry name" value="NUCLEOLAR PROTEIN 10"/>
    <property type="match status" value="1"/>
</dbReference>
<dbReference type="Pfam" id="PF23098">
    <property type="entry name" value="Beta-prop_NOL10_N"/>
    <property type="match status" value="1"/>
</dbReference>
<dbReference type="AlphaFoldDB" id="A0A2V3IU06"/>
<evidence type="ECO:0000256" key="2">
    <source>
        <dbReference type="ARBA" id="ARBA00005264"/>
    </source>
</evidence>
<feature type="compositionally biased region" description="Basic and acidic residues" evidence="6">
    <location>
        <begin position="566"/>
        <end position="575"/>
    </location>
</feature>
<feature type="compositionally biased region" description="Acidic residues" evidence="6">
    <location>
        <begin position="583"/>
        <end position="605"/>
    </location>
</feature>
<feature type="domain" description="Nucleolar protein 10-like N-terminal" evidence="9">
    <location>
        <begin position="39"/>
        <end position="382"/>
    </location>
</feature>
<gene>
    <name evidence="10" type="ORF">BWQ96_04623</name>
</gene>
<keyword evidence="3" id="KW-0853">WD repeat</keyword>
<dbReference type="SUPFAM" id="SSF50978">
    <property type="entry name" value="WD40 repeat-like"/>
    <property type="match status" value="1"/>
</dbReference>
<dbReference type="Proteomes" id="UP000247409">
    <property type="component" value="Unassembled WGS sequence"/>
</dbReference>
<dbReference type="InterPro" id="IPR015943">
    <property type="entry name" value="WD40/YVTN_repeat-like_dom_sf"/>
</dbReference>
<protein>
    <submittedName>
        <fullName evidence="10">Nucleolar protein 10</fullName>
    </submittedName>
</protein>
<dbReference type="Gene3D" id="2.130.10.10">
    <property type="entry name" value="YVTN repeat-like/Quinoprotein amine dehydrogenase"/>
    <property type="match status" value="1"/>
</dbReference>
<dbReference type="Pfam" id="PF23097">
    <property type="entry name" value="NOL10_2nd"/>
    <property type="match status" value="1"/>
</dbReference>
<evidence type="ECO:0000256" key="1">
    <source>
        <dbReference type="ARBA" id="ARBA00004604"/>
    </source>
</evidence>
<dbReference type="InterPro" id="IPR056550">
    <property type="entry name" value="NOL10_2nd"/>
</dbReference>
<feature type="compositionally biased region" description="Basic residues" evidence="6">
    <location>
        <begin position="686"/>
        <end position="699"/>
    </location>
</feature>
<evidence type="ECO:0000259" key="7">
    <source>
        <dbReference type="Pfam" id="PF08159"/>
    </source>
</evidence>
<dbReference type="Pfam" id="PF08159">
    <property type="entry name" value="NUC153"/>
    <property type="match status" value="1"/>
</dbReference>
<evidence type="ECO:0000256" key="5">
    <source>
        <dbReference type="ARBA" id="ARBA00023242"/>
    </source>
</evidence>
<keyword evidence="5" id="KW-0539">Nucleus</keyword>
<dbReference type="GO" id="GO:0032040">
    <property type="term" value="C:small-subunit processome"/>
    <property type="evidence" value="ECO:0007669"/>
    <property type="project" value="TreeGrafter"/>
</dbReference>
<dbReference type="OrthoDB" id="273340at2759"/>
<proteinExistence type="inferred from homology"/>
<comment type="subcellular location">
    <subcellularLocation>
        <location evidence="1">Nucleus</location>
        <location evidence="1">Nucleolus</location>
    </subcellularLocation>
</comment>
<comment type="similarity">
    <text evidence="2">Belongs to the WD repeat NOL10/ENP2 family.</text>
</comment>